<name>A0A166QBB7_9AGAM</name>
<dbReference type="InterPro" id="IPR052389">
    <property type="entry name" value="Sec_Metab_Biosynth-Assoc"/>
</dbReference>
<dbReference type="EMBL" id="KV417511">
    <property type="protein sequence ID" value="KZP26963.1"/>
    <property type="molecule type" value="Genomic_DNA"/>
</dbReference>
<dbReference type="SUPFAM" id="SSF54637">
    <property type="entry name" value="Thioesterase/thiol ester dehydrase-isomerase"/>
    <property type="match status" value="1"/>
</dbReference>
<reference evidence="2 3" key="1">
    <citation type="journal article" date="2016" name="Mol. Biol. Evol.">
        <title>Comparative Genomics of Early-Diverging Mushroom-Forming Fungi Provides Insights into the Origins of Lignocellulose Decay Capabilities.</title>
        <authorList>
            <person name="Nagy L.G."/>
            <person name="Riley R."/>
            <person name="Tritt A."/>
            <person name="Adam C."/>
            <person name="Daum C."/>
            <person name="Floudas D."/>
            <person name="Sun H."/>
            <person name="Yadav J.S."/>
            <person name="Pangilinan J."/>
            <person name="Larsson K.H."/>
            <person name="Matsuura K."/>
            <person name="Barry K."/>
            <person name="Labutti K."/>
            <person name="Kuo R."/>
            <person name="Ohm R.A."/>
            <person name="Bhattacharya S.S."/>
            <person name="Shirouzu T."/>
            <person name="Yoshinaga Y."/>
            <person name="Martin F.M."/>
            <person name="Grigoriev I.V."/>
            <person name="Hibbett D.S."/>
        </authorList>
    </citation>
    <scope>NUCLEOTIDE SEQUENCE [LARGE SCALE GENOMIC DNA]</scope>
    <source>
        <strain evidence="2 3">CBS 109695</strain>
    </source>
</reference>
<dbReference type="AlphaFoldDB" id="A0A166QBB7"/>
<evidence type="ECO:0000313" key="3">
    <source>
        <dbReference type="Proteomes" id="UP000076532"/>
    </source>
</evidence>
<dbReference type="Gene3D" id="2.40.160.210">
    <property type="entry name" value="Acyl-CoA thioesterase, double hotdog domain"/>
    <property type="match status" value="1"/>
</dbReference>
<proteinExistence type="predicted"/>
<dbReference type="PANTHER" id="PTHR38110">
    <property type="entry name" value="CHROMOSOME 23, WHOLE GENOME SHOTGUN SEQUENCE"/>
    <property type="match status" value="1"/>
</dbReference>
<keyword evidence="3" id="KW-1185">Reference proteome</keyword>
<sequence>MEPIASPLTQAIKVEYASSEDNVKIYQGIVNGDWCIGAVPNGGFSLSLLLKACIQYQASTKHPDPINVTAHYLQAVQVAPFEVRVRTIKNGRGFSNVLADLMQKGTVRITAHSVFGVLEPLPDAPGPHLTLKAPSPYARRHPLHLHPSEAIPEPLRSTWKFHTLARWAPDPIYKEQNAPGSSQRTDSQTIGGGGVKWAAWFELTDESEVINTPSLCFLADIFQNAPVLLPESEKVGLGTSWFPTMVLNIEFKFPIPKTSADHSTRTVGIYSSTHFMNDPQGRNNPYIEVWTAPCNIGEGQVNKNWRETQFCLATSTQMALAIPMEVNQRQASRL</sequence>
<gene>
    <name evidence="2" type="ORF">FIBSPDRAFT_928382</name>
</gene>
<dbReference type="Proteomes" id="UP000076532">
    <property type="component" value="Unassembled WGS sequence"/>
</dbReference>
<dbReference type="InterPro" id="IPR029069">
    <property type="entry name" value="HotDog_dom_sf"/>
</dbReference>
<dbReference type="PANTHER" id="PTHR38110:SF1">
    <property type="entry name" value="THIOESTERASE DOMAIN-CONTAINING PROTEIN"/>
    <property type="match status" value="1"/>
</dbReference>
<evidence type="ECO:0000313" key="2">
    <source>
        <dbReference type="EMBL" id="KZP26963.1"/>
    </source>
</evidence>
<dbReference type="Pfam" id="PF13622">
    <property type="entry name" value="4HBT_3"/>
    <property type="match status" value="1"/>
</dbReference>
<organism evidence="2 3">
    <name type="scientific">Athelia psychrophila</name>
    <dbReference type="NCBI Taxonomy" id="1759441"/>
    <lineage>
        <taxon>Eukaryota</taxon>
        <taxon>Fungi</taxon>
        <taxon>Dikarya</taxon>
        <taxon>Basidiomycota</taxon>
        <taxon>Agaricomycotina</taxon>
        <taxon>Agaricomycetes</taxon>
        <taxon>Agaricomycetidae</taxon>
        <taxon>Atheliales</taxon>
        <taxon>Atheliaceae</taxon>
        <taxon>Athelia</taxon>
    </lineage>
</organism>
<feature type="domain" description="Acyl-CoA thioesterase-like N-terminal HotDog" evidence="1">
    <location>
        <begin position="32"/>
        <end position="115"/>
    </location>
</feature>
<evidence type="ECO:0000259" key="1">
    <source>
        <dbReference type="Pfam" id="PF13622"/>
    </source>
</evidence>
<protein>
    <recommendedName>
        <fullName evidence="1">Acyl-CoA thioesterase-like N-terminal HotDog domain-containing protein</fullName>
    </recommendedName>
</protein>
<accession>A0A166QBB7</accession>
<dbReference type="OrthoDB" id="2532955at2759"/>
<dbReference type="InterPro" id="IPR042171">
    <property type="entry name" value="Acyl-CoA_hotdog"/>
</dbReference>
<dbReference type="STRING" id="436010.A0A166QBB7"/>
<dbReference type="InterPro" id="IPR049449">
    <property type="entry name" value="TesB_ACOT8-like_N"/>
</dbReference>